<accession>A0A3B0XEI9</accession>
<dbReference type="PANTHER" id="PTHR43666:SF1">
    <property type="entry name" value="CONSERVED PROTEIN"/>
    <property type="match status" value="1"/>
</dbReference>
<dbReference type="AlphaFoldDB" id="A0A3B0XEI9"/>
<sequence length="160" mass="18294">MQDYFYALSDALFKKINASETLLIGFEGEDSDFVRFNHNKIRQAGSVAQRIIHLDLVEGKRHANARVDISGDIKMDTSQLEQTLQSLREQRKFLPEDPWLFYATKINSSETLHDNSLIESGDALEQIHHASDKMDMVGIFANGRQYTGFSNSMGQRNWHS</sequence>
<dbReference type="SUPFAM" id="SSF111283">
    <property type="entry name" value="Putative modulator of DNA gyrase, PmbA/TldD"/>
    <property type="match status" value="1"/>
</dbReference>
<dbReference type="GO" id="GO:0006508">
    <property type="term" value="P:proteolysis"/>
    <property type="evidence" value="ECO:0007669"/>
    <property type="project" value="InterPro"/>
</dbReference>
<evidence type="ECO:0000313" key="1">
    <source>
        <dbReference type="EMBL" id="VAW66688.1"/>
    </source>
</evidence>
<name>A0A3B0XEI9_9ZZZZ</name>
<organism evidence="1">
    <name type="scientific">hydrothermal vent metagenome</name>
    <dbReference type="NCBI Taxonomy" id="652676"/>
    <lineage>
        <taxon>unclassified sequences</taxon>
        <taxon>metagenomes</taxon>
        <taxon>ecological metagenomes</taxon>
    </lineage>
</organism>
<feature type="non-terminal residue" evidence="1">
    <location>
        <position position="160"/>
    </location>
</feature>
<gene>
    <name evidence="1" type="ORF">MNBD_GAMMA08-1168</name>
</gene>
<protein>
    <submittedName>
        <fullName evidence="1">Uncharacterized protein</fullName>
    </submittedName>
</protein>
<dbReference type="EMBL" id="UOFH01000354">
    <property type="protein sequence ID" value="VAW66688.1"/>
    <property type="molecule type" value="Genomic_DNA"/>
</dbReference>
<proteinExistence type="predicted"/>
<dbReference type="PANTHER" id="PTHR43666">
    <property type="entry name" value="TLDD PROTEIN"/>
    <property type="match status" value="1"/>
</dbReference>
<dbReference type="GO" id="GO:0008237">
    <property type="term" value="F:metallopeptidase activity"/>
    <property type="evidence" value="ECO:0007669"/>
    <property type="project" value="InterPro"/>
</dbReference>
<reference evidence="1" key="1">
    <citation type="submission" date="2018-06" db="EMBL/GenBank/DDBJ databases">
        <authorList>
            <person name="Zhirakovskaya E."/>
        </authorList>
    </citation>
    <scope>NUCLEOTIDE SEQUENCE</scope>
</reference>
<dbReference type="InterPro" id="IPR036059">
    <property type="entry name" value="TldD/PmbA_sf"/>
</dbReference>